<reference evidence="1 2" key="1">
    <citation type="submission" date="2021-06" db="EMBL/GenBank/DDBJ databases">
        <title>Caerostris extrusa draft genome.</title>
        <authorList>
            <person name="Kono N."/>
            <person name="Arakawa K."/>
        </authorList>
    </citation>
    <scope>NUCLEOTIDE SEQUENCE [LARGE SCALE GENOMIC DNA]</scope>
</reference>
<keyword evidence="2" id="KW-1185">Reference proteome</keyword>
<evidence type="ECO:0000313" key="2">
    <source>
        <dbReference type="Proteomes" id="UP001054945"/>
    </source>
</evidence>
<comment type="caution">
    <text evidence="1">The sequence shown here is derived from an EMBL/GenBank/DDBJ whole genome shotgun (WGS) entry which is preliminary data.</text>
</comment>
<accession>A0AAV4NGL0</accession>
<gene>
    <name evidence="1" type="ORF">CEXT_441041</name>
</gene>
<sequence length="102" mass="11785">MLRDRLNSAIFGKRRDESIVEHHQQQKRGRKTVAHFSINVPPLLRRNRDCVSSGACSRLKPFSRGGEEGDLPAPSIGDGEKQKRSFSLEFFFIKLWFIKKEI</sequence>
<dbReference type="Proteomes" id="UP001054945">
    <property type="component" value="Unassembled WGS sequence"/>
</dbReference>
<proteinExistence type="predicted"/>
<protein>
    <submittedName>
        <fullName evidence="1">Uncharacterized protein</fullName>
    </submittedName>
</protein>
<name>A0AAV4NGL0_CAEEX</name>
<dbReference type="AlphaFoldDB" id="A0AAV4NGL0"/>
<evidence type="ECO:0000313" key="1">
    <source>
        <dbReference type="EMBL" id="GIX83076.1"/>
    </source>
</evidence>
<dbReference type="EMBL" id="BPLR01020831">
    <property type="protein sequence ID" value="GIX83076.1"/>
    <property type="molecule type" value="Genomic_DNA"/>
</dbReference>
<organism evidence="1 2">
    <name type="scientific">Caerostris extrusa</name>
    <name type="common">Bark spider</name>
    <name type="synonym">Caerostris bankana</name>
    <dbReference type="NCBI Taxonomy" id="172846"/>
    <lineage>
        <taxon>Eukaryota</taxon>
        <taxon>Metazoa</taxon>
        <taxon>Ecdysozoa</taxon>
        <taxon>Arthropoda</taxon>
        <taxon>Chelicerata</taxon>
        <taxon>Arachnida</taxon>
        <taxon>Araneae</taxon>
        <taxon>Araneomorphae</taxon>
        <taxon>Entelegynae</taxon>
        <taxon>Araneoidea</taxon>
        <taxon>Araneidae</taxon>
        <taxon>Caerostris</taxon>
    </lineage>
</organism>